<reference evidence="19 20" key="1">
    <citation type="submission" date="2017-07" db="EMBL/GenBank/DDBJ databases">
        <title>Complete Genome Sequence of the cosmetic ferment Vitreoscilla filiformis (ATCC15551).</title>
        <authorList>
            <person name="Contreras S."/>
            <person name="Sagory-Zalkind P."/>
            <person name="Blanquart H."/>
            <person name="Iltis A."/>
            <person name="Morand S.C."/>
        </authorList>
    </citation>
    <scope>NUCLEOTIDE SEQUENCE [LARGE SCALE GENOMIC DNA]</scope>
    <source>
        <strain evidence="19 20">ATCC 15551</strain>
    </source>
</reference>
<dbReference type="EMBL" id="CP022423">
    <property type="protein sequence ID" value="ASM76474.1"/>
    <property type="molecule type" value="Genomic_DNA"/>
</dbReference>
<dbReference type="KEGG" id="vff:VITFI_CDS0695"/>
<evidence type="ECO:0000256" key="15">
    <source>
        <dbReference type="SAM" id="SignalP"/>
    </source>
</evidence>
<dbReference type="GO" id="GO:0046930">
    <property type="term" value="C:pore complex"/>
    <property type="evidence" value="ECO:0007669"/>
    <property type="project" value="UniProtKB-KW"/>
</dbReference>
<evidence type="ECO:0000256" key="3">
    <source>
        <dbReference type="ARBA" id="ARBA00022448"/>
    </source>
</evidence>
<dbReference type="GO" id="GO:0009279">
    <property type="term" value="C:cell outer membrane"/>
    <property type="evidence" value="ECO:0007669"/>
    <property type="project" value="UniProtKB-SubCell"/>
</dbReference>
<keyword evidence="12" id="KW-0564">Palmitate</keyword>
<name>A0A221KBR7_VITFI</name>
<comment type="subcellular location">
    <subcellularLocation>
        <location evidence="1">Cell outer membrane</location>
        <topology evidence="1">Multi-pass membrane protein</topology>
    </subcellularLocation>
</comment>
<dbReference type="Pfam" id="PF02563">
    <property type="entry name" value="Poly_export"/>
    <property type="match status" value="1"/>
</dbReference>
<evidence type="ECO:0000256" key="4">
    <source>
        <dbReference type="ARBA" id="ARBA00022452"/>
    </source>
</evidence>
<keyword evidence="7 15" id="KW-0732">Signal</keyword>
<evidence type="ECO:0000256" key="8">
    <source>
        <dbReference type="ARBA" id="ARBA00023047"/>
    </source>
</evidence>
<keyword evidence="10" id="KW-0626">Porin</keyword>
<keyword evidence="9" id="KW-0406">Ion transport</keyword>
<dbReference type="InterPro" id="IPR019554">
    <property type="entry name" value="Soluble_ligand-bd"/>
</dbReference>
<keyword evidence="14" id="KW-0449">Lipoprotein</keyword>
<evidence type="ECO:0000256" key="12">
    <source>
        <dbReference type="ARBA" id="ARBA00023139"/>
    </source>
</evidence>
<keyword evidence="20" id="KW-1185">Reference proteome</keyword>
<dbReference type="NCBIfam" id="TIGR03028">
    <property type="entry name" value="EpsE"/>
    <property type="match status" value="1"/>
</dbReference>
<dbReference type="GO" id="GO:0015159">
    <property type="term" value="F:polysaccharide transmembrane transporter activity"/>
    <property type="evidence" value="ECO:0007669"/>
    <property type="project" value="InterPro"/>
</dbReference>
<keyword evidence="6" id="KW-0812">Transmembrane</keyword>
<evidence type="ECO:0000313" key="19">
    <source>
        <dbReference type="EMBL" id="ASM76474.1"/>
    </source>
</evidence>
<dbReference type="GO" id="GO:0006811">
    <property type="term" value="P:monoatomic ion transport"/>
    <property type="evidence" value="ECO:0007669"/>
    <property type="project" value="UniProtKB-KW"/>
</dbReference>
<keyword evidence="3" id="KW-0813">Transport</keyword>
<gene>
    <name evidence="19" type="ORF">VITFI_CDS0695</name>
</gene>
<evidence type="ECO:0000259" key="16">
    <source>
        <dbReference type="Pfam" id="PF02563"/>
    </source>
</evidence>
<protein>
    <submittedName>
        <fullName evidence="19">Sugar transporter</fullName>
    </submittedName>
</protein>
<dbReference type="InterPro" id="IPR017478">
    <property type="entry name" value="Polysacc_export_EpsE"/>
</dbReference>
<dbReference type="PANTHER" id="PTHR33619:SF3">
    <property type="entry name" value="POLYSACCHARIDE EXPORT PROTEIN GFCE-RELATED"/>
    <property type="match status" value="1"/>
</dbReference>
<sequence length="280" mass="29379">MLGAGLLGLALSGGWATSAWAAGTALPAAAPAPATLAGTEGYRLGAGDMIRITVYQSTDLSLETRLTEAGTISYPLLGTVHLGGLTLPEAETRLSKALQQGGLLRNPQVSILVTQVRANQVNVLGMVGRPGRYPLDVAGMRLTEVLALVGGVLESGSDTLVLLGKRNGQLQRQEIDVPTLFSGVGLPQDPEIMPGDVVWVDRAPQLYLTGEIGRPGPLRLTRNMTLRHALAAGGGITQRGTLRGLTIHRTTPQGTITLTNPSMDELPQDGDVIVIQESLF</sequence>
<evidence type="ECO:0000256" key="10">
    <source>
        <dbReference type="ARBA" id="ARBA00023114"/>
    </source>
</evidence>
<evidence type="ECO:0000256" key="14">
    <source>
        <dbReference type="ARBA" id="ARBA00023288"/>
    </source>
</evidence>
<organism evidence="19 20">
    <name type="scientific">Vitreoscilla filiformis</name>
    <dbReference type="NCBI Taxonomy" id="63"/>
    <lineage>
        <taxon>Bacteria</taxon>
        <taxon>Pseudomonadati</taxon>
        <taxon>Pseudomonadota</taxon>
        <taxon>Betaproteobacteria</taxon>
        <taxon>Neisseriales</taxon>
        <taxon>Neisseriaceae</taxon>
        <taxon>Vitreoscilla</taxon>
    </lineage>
</organism>
<feature type="signal peptide" evidence="15">
    <location>
        <begin position="1"/>
        <end position="21"/>
    </location>
</feature>
<evidence type="ECO:0000259" key="17">
    <source>
        <dbReference type="Pfam" id="PF10531"/>
    </source>
</evidence>
<evidence type="ECO:0000256" key="9">
    <source>
        <dbReference type="ARBA" id="ARBA00023065"/>
    </source>
</evidence>
<evidence type="ECO:0000256" key="13">
    <source>
        <dbReference type="ARBA" id="ARBA00023237"/>
    </source>
</evidence>
<evidence type="ECO:0000256" key="2">
    <source>
        <dbReference type="ARBA" id="ARBA00009450"/>
    </source>
</evidence>
<comment type="similarity">
    <text evidence="2">Belongs to the BexD/CtrA/VexA family.</text>
</comment>
<dbReference type="Gene3D" id="3.10.560.10">
    <property type="entry name" value="Outer membrane lipoprotein wza domain like"/>
    <property type="match status" value="2"/>
</dbReference>
<dbReference type="GO" id="GO:0015288">
    <property type="term" value="F:porin activity"/>
    <property type="evidence" value="ECO:0007669"/>
    <property type="project" value="UniProtKB-KW"/>
</dbReference>
<keyword evidence="11" id="KW-0472">Membrane</keyword>
<keyword evidence="13" id="KW-0998">Cell outer membrane</keyword>
<dbReference type="InterPro" id="IPR054765">
    <property type="entry name" value="SLBB_dom"/>
</dbReference>
<keyword evidence="4" id="KW-1134">Transmembrane beta strand</keyword>
<dbReference type="PANTHER" id="PTHR33619">
    <property type="entry name" value="POLYSACCHARIDE EXPORT PROTEIN GFCE-RELATED"/>
    <property type="match status" value="1"/>
</dbReference>
<keyword evidence="5 19" id="KW-0762">Sugar transport</keyword>
<dbReference type="Gene3D" id="3.30.1950.10">
    <property type="entry name" value="wza like domain"/>
    <property type="match status" value="1"/>
</dbReference>
<dbReference type="Proteomes" id="UP000199729">
    <property type="component" value="Chromosome"/>
</dbReference>
<dbReference type="Pfam" id="PF22461">
    <property type="entry name" value="SLBB_2"/>
    <property type="match status" value="1"/>
</dbReference>
<keyword evidence="8" id="KW-0625">Polysaccharide transport</keyword>
<dbReference type="InterPro" id="IPR049712">
    <property type="entry name" value="Poly_export"/>
</dbReference>
<dbReference type="Pfam" id="PF10531">
    <property type="entry name" value="SLBB"/>
    <property type="match status" value="1"/>
</dbReference>
<dbReference type="InterPro" id="IPR003715">
    <property type="entry name" value="Poly_export_N"/>
</dbReference>
<evidence type="ECO:0000256" key="11">
    <source>
        <dbReference type="ARBA" id="ARBA00023136"/>
    </source>
</evidence>
<evidence type="ECO:0000313" key="20">
    <source>
        <dbReference type="Proteomes" id="UP000199729"/>
    </source>
</evidence>
<feature type="domain" description="Soluble ligand binding" evidence="17">
    <location>
        <begin position="207"/>
        <end position="256"/>
    </location>
</feature>
<evidence type="ECO:0000256" key="1">
    <source>
        <dbReference type="ARBA" id="ARBA00004571"/>
    </source>
</evidence>
<evidence type="ECO:0000256" key="7">
    <source>
        <dbReference type="ARBA" id="ARBA00022729"/>
    </source>
</evidence>
<accession>A0A221KBR7</accession>
<feature type="domain" description="SLBB" evidence="18">
    <location>
        <begin position="120"/>
        <end position="200"/>
    </location>
</feature>
<feature type="domain" description="Polysaccharide export protein N-terminal" evidence="16">
    <location>
        <begin position="39"/>
        <end position="113"/>
    </location>
</feature>
<dbReference type="AlphaFoldDB" id="A0A221KBR7"/>
<evidence type="ECO:0000259" key="18">
    <source>
        <dbReference type="Pfam" id="PF22461"/>
    </source>
</evidence>
<evidence type="ECO:0000256" key="6">
    <source>
        <dbReference type="ARBA" id="ARBA00022692"/>
    </source>
</evidence>
<proteinExistence type="inferred from homology"/>
<feature type="chain" id="PRO_5012013456" evidence="15">
    <location>
        <begin position="22"/>
        <end position="280"/>
    </location>
</feature>
<evidence type="ECO:0000256" key="5">
    <source>
        <dbReference type="ARBA" id="ARBA00022597"/>
    </source>
</evidence>